<proteinExistence type="predicted"/>
<name>A0ABR6XWT3_9FLAO</name>
<gene>
    <name evidence="1" type="ORF">H6H04_01085</name>
</gene>
<organism evidence="1 2">
    <name type="scientific">Winogradskyella echinorum</name>
    <dbReference type="NCBI Taxonomy" id="538189"/>
    <lineage>
        <taxon>Bacteria</taxon>
        <taxon>Pseudomonadati</taxon>
        <taxon>Bacteroidota</taxon>
        <taxon>Flavobacteriia</taxon>
        <taxon>Flavobacteriales</taxon>
        <taxon>Flavobacteriaceae</taxon>
        <taxon>Winogradskyella</taxon>
    </lineage>
</organism>
<protein>
    <recommendedName>
        <fullName evidence="3">Cthe-2314-like HEPN domain-containing protein</fullName>
    </recommendedName>
</protein>
<evidence type="ECO:0000313" key="2">
    <source>
        <dbReference type="Proteomes" id="UP000607435"/>
    </source>
</evidence>
<evidence type="ECO:0008006" key="3">
    <source>
        <dbReference type="Google" id="ProtNLM"/>
    </source>
</evidence>
<evidence type="ECO:0000313" key="1">
    <source>
        <dbReference type="EMBL" id="MBC3844959.1"/>
    </source>
</evidence>
<reference evidence="1 2" key="1">
    <citation type="submission" date="2020-08" db="EMBL/GenBank/DDBJ databases">
        <title>Winogradskyella ouciana sp. nov., isolated from the hadal seawater of the Mariana Trench.</title>
        <authorList>
            <person name="He X."/>
        </authorList>
    </citation>
    <scope>NUCLEOTIDE SEQUENCE [LARGE SCALE GENOMIC DNA]</scope>
    <source>
        <strain evidence="1 2">KCTC 22026</strain>
    </source>
</reference>
<dbReference type="Proteomes" id="UP000607435">
    <property type="component" value="Unassembled WGS sequence"/>
</dbReference>
<keyword evidence="2" id="KW-1185">Reference proteome</keyword>
<accession>A0ABR6XWT3</accession>
<sequence length="326" mass="38681">MLHAVKEIEQLFEQAIETSEFDVVLTLINYKGISSQNLNSNLLEFFDAIPFYTKLYRELEGKEKARMGLQLYSTFFENSDFYNMIGSLCRITLGYKGSSYLFWKTRKYERLLGIGEKQDFLMELFADTEKQSLINFYETVHFKEIRNSFFHSAYSIEENEYVMHDTEPMLVDGMNKMSFDIPSFFYPKVEAVILLFDAFKKCYWDLWNGYNEDKIVDAYFPNPCKATIIGLDEGLKGFRIKDSVSLYGKLHDSGIWYDEEYKFWSGRNIQMNMARIEEIEIDDQLKRYESKENIVKNDKDFFNLVDMIREKQDPKTLRRATILLLK</sequence>
<comment type="caution">
    <text evidence="1">The sequence shown here is derived from an EMBL/GenBank/DDBJ whole genome shotgun (WGS) entry which is preliminary data.</text>
</comment>
<dbReference type="RefSeq" id="WP_186844093.1">
    <property type="nucleotide sequence ID" value="NZ_JACOME010000001.1"/>
</dbReference>
<dbReference type="EMBL" id="JACOME010000001">
    <property type="protein sequence ID" value="MBC3844959.1"/>
    <property type="molecule type" value="Genomic_DNA"/>
</dbReference>